<name>W6TFH1_HOLOB</name>
<dbReference type="InterPro" id="IPR001851">
    <property type="entry name" value="ABC_transp_permease"/>
</dbReference>
<dbReference type="GO" id="GO:0022857">
    <property type="term" value="F:transmembrane transporter activity"/>
    <property type="evidence" value="ECO:0007669"/>
    <property type="project" value="InterPro"/>
</dbReference>
<evidence type="ECO:0000256" key="6">
    <source>
        <dbReference type="SAM" id="Phobius"/>
    </source>
</evidence>
<feature type="transmembrane region" description="Helical" evidence="6">
    <location>
        <begin position="197"/>
        <end position="216"/>
    </location>
</feature>
<dbReference type="EMBL" id="AWTR02000004">
    <property type="protein sequence ID" value="ETZ07761.1"/>
    <property type="molecule type" value="Genomic_DNA"/>
</dbReference>
<evidence type="ECO:0000256" key="2">
    <source>
        <dbReference type="ARBA" id="ARBA00022475"/>
    </source>
</evidence>
<proteinExistence type="predicted"/>
<dbReference type="PANTHER" id="PTHR32196:SF69">
    <property type="entry name" value="BRANCHED-CHAIN AMINO ACID TRANSPORT SYSTEM, PERMEASE PROTEIN"/>
    <property type="match status" value="1"/>
</dbReference>
<dbReference type="GO" id="GO:0005886">
    <property type="term" value="C:plasma membrane"/>
    <property type="evidence" value="ECO:0007669"/>
    <property type="project" value="UniProtKB-SubCell"/>
</dbReference>
<dbReference type="STRING" id="1399147.P618_200032"/>
<feature type="transmembrane region" description="Helical" evidence="6">
    <location>
        <begin position="6"/>
        <end position="27"/>
    </location>
</feature>
<dbReference type="Proteomes" id="UP000019112">
    <property type="component" value="Unassembled WGS sequence"/>
</dbReference>
<dbReference type="CDD" id="cd06574">
    <property type="entry name" value="TM_PBP1_branched-chain-AA_like"/>
    <property type="match status" value="1"/>
</dbReference>
<evidence type="ECO:0000256" key="5">
    <source>
        <dbReference type="ARBA" id="ARBA00023136"/>
    </source>
</evidence>
<evidence type="ECO:0000256" key="1">
    <source>
        <dbReference type="ARBA" id="ARBA00004651"/>
    </source>
</evidence>
<evidence type="ECO:0000313" key="8">
    <source>
        <dbReference type="Proteomes" id="UP000019112"/>
    </source>
</evidence>
<feature type="transmembrane region" description="Helical" evidence="6">
    <location>
        <begin position="126"/>
        <end position="145"/>
    </location>
</feature>
<gene>
    <name evidence="7" type="ORF">P618_200032</name>
</gene>
<dbReference type="PANTHER" id="PTHR32196">
    <property type="entry name" value="ABC TRANSPORTER PERMEASE PROTEIN YPHD-RELATED-RELATED"/>
    <property type="match status" value="1"/>
</dbReference>
<comment type="subcellular location">
    <subcellularLocation>
        <location evidence="1">Cell membrane</location>
        <topology evidence="1">Multi-pass membrane protein</topology>
    </subcellularLocation>
</comment>
<evidence type="ECO:0000313" key="7">
    <source>
        <dbReference type="EMBL" id="ETZ07761.1"/>
    </source>
</evidence>
<keyword evidence="8" id="KW-1185">Reference proteome</keyword>
<keyword evidence="4 6" id="KW-1133">Transmembrane helix</keyword>
<reference evidence="7 8" key="1">
    <citation type="journal article" date="2014" name="FEMS Microbiol. Lett.">
        <title>Draft genome sequences of three Holospora species (Holospora obtusa, Holospora undulata, and Holospora elegans), endonuclear symbiotic bacteria of the ciliate Paramecium caudatum.</title>
        <authorList>
            <person name="Dohra H."/>
            <person name="Tanaka K."/>
            <person name="Suzuki T."/>
            <person name="Fujishima M."/>
            <person name="Suzuki H."/>
        </authorList>
    </citation>
    <scope>NUCLEOTIDE SEQUENCE [LARGE SCALE GENOMIC DNA]</scope>
    <source>
        <strain evidence="7 8">F1</strain>
    </source>
</reference>
<dbReference type="eggNOG" id="COG4120">
    <property type="taxonomic scope" value="Bacteria"/>
</dbReference>
<keyword evidence="5 6" id="KW-0472">Membrane</keyword>
<feature type="transmembrane region" description="Helical" evidence="6">
    <location>
        <begin position="88"/>
        <end position="106"/>
    </location>
</feature>
<dbReference type="RefSeq" id="WP_021826761.1">
    <property type="nucleotide sequence ID" value="NZ_AWTR02000004.1"/>
</dbReference>
<sequence>MTCNELFMSFELGLIYGIAAIGIYLTFRVIDFPDLTCDGSFVLGSAVCSTFINNGYNPFVSLIFAMLAGSVAGTATGILCTKLKIQNLLSGILVGFMLYSVNLRVMGGIPNMSIMNHKTIFSDTPLLQLFIVSLISFGIVSYILMTDFGLSLISIGQNTRLAQNSGVNVSLISTICLALSNAFIALSGALFCQHQEFSDIGNGVGTVIVSLASVMIGEKIFPYRSTLIKVMSCLVGSIVYRLLISFALHSDILGISTSDLNLITGLIIIAMMAISRRKLC</sequence>
<accession>W6TFH1</accession>
<feature type="transmembrane region" description="Helical" evidence="6">
    <location>
        <begin position="228"/>
        <end position="246"/>
    </location>
</feature>
<feature type="transmembrane region" description="Helical" evidence="6">
    <location>
        <begin position="252"/>
        <end position="274"/>
    </location>
</feature>
<evidence type="ECO:0000256" key="3">
    <source>
        <dbReference type="ARBA" id="ARBA00022692"/>
    </source>
</evidence>
<dbReference type="AlphaFoldDB" id="W6TFH1"/>
<feature type="transmembrane region" description="Helical" evidence="6">
    <location>
        <begin position="62"/>
        <end position="81"/>
    </location>
</feature>
<comment type="caution">
    <text evidence="7">The sequence shown here is derived from an EMBL/GenBank/DDBJ whole genome shotgun (WGS) entry which is preliminary data.</text>
</comment>
<keyword evidence="2" id="KW-1003">Cell membrane</keyword>
<keyword evidence="3 6" id="KW-0812">Transmembrane</keyword>
<organism evidence="7 8">
    <name type="scientific">Holospora obtusa F1</name>
    <dbReference type="NCBI Taxonomy" id="1399147"/>
    <lineage>
        <taxon>Bacteria</taxon>
        <taxon>Pseudomonadati</taxon>
        <taxon>Pseudomonadota</taxon>
        <taxon>Alphaproteobacteria</taxon>
        <taxon>Holosporales</taxon>
        <taxon>Holosporaceae</taxon>
        <taxon>Holospora</taxon>
    </lineage>
</organism>
<evidence type="ECO:0000256" key="4">
    <source>
        <dbReference type="ARBA" id="ARBA00022989"/>
    </source>
</evidence>
<evidence type="ECO:0008006" key="9">
    <source>
        <dbReference type="Google" id="ProtNLM"/>
    </source>
</evidence>
<feature type="transmembrane region" description="Helical" evidence="6">
    <location>
        <begin position="166"/>
        <end position="191"/>
    </location>
</feature>
<dbReference type="Pfam" id="PF02653">
    <property type="entry name" value="BPD_transp_2"/>
    <property type="match status" value="1"/>
</dbReference>
<protein>
    <recommendedName>
        <fullName evidence="9">ABC transporter permease</fullName>
    </recommendedName>
</protein>